<comment type="caution">
    <text evidence="1">The sequence shown here is derived from an EMBL/GenBank/DDBJ whole genome shotgun (WGS) entry which is preliminary data.</text>
</comment>
<keyword evidence="2" id="KW-1185">Reference proteome</keyword>
<evidence type="ECO:0000313" key="1">
    <source>
        <dbReference type="EMBL" id="GIQ83959.1"/>
    </source>
</evidence>
<sequence>GTANNDKRRTVQFGDLQMQYCADINLKLWDMFGDTYYTEKTVERDTEYMWYEGARVFELTHTSEGAEPVVYRMQAYTQMVDADLTFDGLSTLGDKLSLPVGWSYTTRILEKEEKLGSPGGRAIIVQDELQNTYQMLE</sequence>
<accession>A0A9K3CYF0</accession>
<dbReference type="Proteomes" id="UP000265618">
    <property type="component" value="Unassembled WGS sequence"/>
</dbReference>
<proteinExistence type="predicted"/>
<reference evidence="1 2" key="1">
    <citation type="journal article" date="2018" name="PLoS ONE">
        <title>The draft genome of Kipferlia bialata reveals reductive genome evolution in fornicate parasites.</title>
        <authorList>
            <person name="Tanifuji G."/>
            <person name="Takabayashi S."/>
            <person name="Kume K."/>
            <person name="Takagi M."/>
            <person name="Nakayama T."/>
            <person name="Kamikawa R."/>
            <person name="Inagaki Y."/>
            <person name="Hashimoto T."/>
        </authorList>
    </citation>
    <scope>NUCLEOTIDE SEQUENCE [LARGE SCALE GENOMIC DNA]</scope>
    <source>
        <strain evidence="1">NY0173</strain>
    </source>
</reference>
<organism evidence="1 2">
    <name type="scientific">Kipferlia bialata</name>
    <dbReference type="NCBI Taxonomy" id="797122"/>
    <lineage>
        <taxon>Eukaryota</taxon>
        <taxon>Metamonada</taxon>
        <taxon>Carpediemonas-like organisms</taxon>
        <taxon>Kipferlia</taxon>
    </lineage>
</organism>
<protein>
    <submittedName>
        <fullName evidence="1">Uncharacterized protein</fullName>
    </submittedName>
</protein>
<dbReference type="EMBL" id="BDIP01001247">
    <property type="protein sequence ID" value="GIQ83959.1"/>
    <property type="molecule type" value="Genomic_DNA"/>
</dbReference>
<gene>
    <name evidence="1" type="ORF">KIPB_005366</name>
</gene>
<evidence type="ECO:0000313" key="2">
    <source>
        <dbReference type="Proteomes" id="UP000265618"/>
    </source>
</evidence>
<name>A0A9K3CYF0_9EUKA</name>
<dbReference type="AlphaFoldDB" id="A0A9K3CYF0"/>
<feature type="non-terminal residue" evidence="1">
    <location>
        <position position="137"/>
    </location>
</feature>